<protein>
    <submittedName>
        <fullName evidence="1">Uncharacterized protein</fullName>
    </submittedName>
</protein>
<proteinExistence type="predicted"/>
<name>A0ABT6L6F3_9MYCO</name>
<dbReference type="Proteomes" id="UP001160130">
    <property type="component" value="Unassembled WGS sequence"/>
</dbReference>
<organism evidence="1 2">
    <name type="scientific">Mycolicibacterium frederiksbergense</name>
    <dbReference type="NCBI Taxonomy" id="117567"/>
    <lineage>
        <taxon>Bacteria</taxon>
        <taxon>Bacillati</taxon>
        <taxon>Actinomycetota</taxon>
        <taxon>Actinomycetes</taxon>
        <taxon>Mycobacteriales</taxon>
        <taxon>Mycobacteriaceae</taxon>
        <taxon>Mycolicibacterium</taxon>
    </lineage>
</organism>
<sequence>MGLEVAALKAEVVVAAGEELPPELAEEYARADE</sequence>
<accession>A0ABT6L6F3</accession>
<evidence type="ECO:0000313" key="2">
    <source>
        <dbReference type="Proteomes" id="UP001160130"/>
    </source>
</evidence>
<dbReference type="EMBL" id="JARXVE010000011">
    <property type="protein sequence ID" value="MDH6198499.1"/>
    <property type="molecule type" value="Genomic_DNA"/>
</dbReference>
<gene>
    <name evidence="1" type="ORF">M2272_005158</name>
</gene>
<keyword evidence="2" id="KW-1185">Reference proteome</keyword>
<evidence type="ECO:0000313" key="1">
    <source>
        <dbReference type="EMBL" id="MDH6198499.1"/>
    </source>
</evidence>
<comment type="caution">
    <text evidence="1">The sequence shown here is derived from an EMBL/GenBank/DDBJ whole genome shotgun (WGS) entry which is preliminary data.</text>
</comment>
<reference evidence="1 2" key="1">
    <citation type="submission" date="2023-04" db="EMBL/GenBank/DDBJ databases">
        <title>Forest soil microbial communities from Buena Vista Peninsula, Colon Province, Panama.</title>
        <authorList>
            <person name="Bouskill N."/>
        </authorList>
    </citation>
    <scope>NUCLEOTIDE SEQUENCE [LARGE SCALE GENOMIC DNA]</scope>
    <source>
        <strain evidence="1 2">AC80</strain>
    </source>
</reference>